<accession>A0A533Q7Z9</accession>
<evidence type="ECO:0000313" key="1">
    <source>
        <dbReference type="EMBL" id="TLD40773.1"/>
    </source>
</evidence>
<proteinExistence type="predicted"/>
<name>A0A533Q7Z9_9BACT</name>
<dbReference type="Proteomes" id="UP000319783">
    <property type="component" value="Unassembled WGS sequence"/>
</dbReference>
<protein>
    <submittedName>
        <fullName evidence="1">Uncharacterized protein</fullName>
    </submittedName>
</protein>
<comment type="caution">
    <text evidence="1">The sequence shown here is derived from an EMBL/GenBank/DDBJ whole genome shotgun (WGS) entry which is preliminary data.</text>
</comment>
<sequence>MSRYTQPDKDVSLLLAQLGLALPEQPPLRVYALRQVGL</sequence>
<reference evidence="1 2" key="1">
    <citation type="submission" date="2019-04" db="EMBL/GenBank/DDBJ databases">
        <title>Genome of a novel bacterium Candidatus Jettenia ecosi reconstructed from metagenome of an anammox bioreactor.</title>
        <authorList>
            <person name="Mardanov A.V."/>
            <person name="Beletsky A.V."/>
            <person name="Ravin N.V."/>
            <person name="Botchkova E.A."/>
            <person name="Litti Y.V."/>
            <person name="Nozhevnikova A.N."/>
        </authorList>
    </citation>
    <scope>NUCLEOTIDE SEQUENCE [LARGE SCALE GENOMIC DNA]</scope>
    <source>
        <strain evidence="1">J2</strain>
    </source>
</reference>
<dbReference type="AlphaFoldDB" id="A0A533Q7Z9"/>
<gene>
    <name evidence="1" type="ORF">JETT_2964</name>
</gene>
<dbReference type="EMBL" id="SULG01000081">
    <property type="protein sequence ID" value="TLD40773.1"/>
    <property type="molecule type" value="Genomic_DNA"/>
</dbReference>
<organism evidence="1 2">
    <name type="scientific">Candidatus Jettenia ecosi</name>
    <dbReference type="NCBI Taxonomy" id="2494326"/>
    <lineage>
        <taxon>Bacteria</taxon>
        <taxon>Pseudomonadati</taxon>
        <taxon>Planctomycetota</taxon>
        <taxon>Candidatus Brocadiia</taxon>
        <taxon>Candidatus Brocadiales</taxon>
        <taxon>Candidatus Brocadiaceae</taxon>
        <taxon>Candidatus Jettenia</taxon>
    </lineage>
</organism>
<evidence type="ECO:0000313" key="2">
    <source>
        <dbReference type="Proteomes" id="UP000319783"/>
    </source>
</evidence>